<gene>
    <name evidence="1" type="ORF">UJA718_LOCUS45808</name>
</gene>
<name>A0A821VHG9_9BILA</name>
<proteinExistence type="predicted"/>
<dbReference type="Proteomes" id="UP000663873">
    <property type="component" value="Unassembled WGS sequence"/>
</dbReference>
<protein>
    <submittedName>
        <fullName evidence="1">Uncharacterized protein</fullName>
    </submittedName>
</protein>
<comment type="caution">
    <text evidence="1">The sequence shown here is derived from an EMBL/GenBank/DDBJ whole genome shotgun (WGS) entry which is preliminary data.</text>
</comment>
<keyword evidence="2" id="KW-1185">Reference proteome</keyword>
<feature type="non-terminal residue" evidence="1">
    <location>
        <position position="80"/>
    </location>
</feature>
<accession>A0A821VHG9</accession>
<dbReference type="AlphaFoldDB" id="A0A821VHG9"/>
<evidence type="ECO:0000313" key="1">
    <source>
        <dbReference type="EMBL" id="CAF4907328.1"/>
    </source>
</evidence>
<reference evidence="1" key="1">
    <citation type="submission" date="2021-02" db="EMBL/GenBank/DDBJ databases">
        <authorList>
            <person name="Nowell W R."/>
        </authorList>
    </citation>
    <scope>NUCLEOTIDE SEQUENCE</scope>
</reference>
<evidence type="ECO:0000313" key="2">
    <source>
        <dbReference type="Proteomes" id="UP000663873"/>
    </source>
</evidence>
<sequence length="80" mass="9136">YSVLHNVIVEGKDEENRVDDSNVKLTPYPTLVQLKSSIDDENNDTSSIIEPPSIQPLENFIKKRTITIEGLKQLRIRMAK</sequence>
<organism evidence="1 2">
    <name type="scientific">Rotaria socialis</name>
    <dbReference type="NCBI Taxonomy" id="392032"/>
    <lineage>
        <taxon>Eukaryota</taxon>
        <taxon>Metazoa</taxon>
        <taxon>Spiralia</taxon>
        <taxon>Gnathifera</taxon>
        <taxon>Rotifera</taxon>
        <taxon>Eurotatoria</taxon>
        <taxon>Bdelloidea</taxon>
        <taxon>Philodinida</taxon>
        <taxon>Philodinidae</taxon>
        <taxon>Rotaria</taxon>
    </lineage>
</organism>
<feature type="non-terminal residue" evidence="1">
    <location>
        <position position="1"/>
    </location>
</feature>
<dbReference type="EMBL" id="CAJOBP010078728">
    <property type="protein sequence ID" value="CAF4907328.1"/>
    <property type="molecule type" value="Genomic_DNA"/>
</dbReference>